<reference evidence="3 4" key="1">
    <citation type="journal article" date="2013" name="Mar. Genomics">
        <title>Expression of sulfatases in Rhodopirellula baltica and the diversity of sulfatases in the genus Rhodopirellula.</title>
        <authorList>
            <person name="Wegner C.E."/>
            <person name="Richter-Heitmann T."/>
            <person name="Klindworth A."/>
            <person name="Klockow C."/>
            <person name="Richter M."/>
            <person name="Achstetter T."/>
            <person name="Glockner F.O."/>
            <person name="Harder J."/>
        </authorList>
    </citation>
    <scope>NUCLEOTIDE SEQUENCE [LARGE SCALE GENOMIC DNA]</scope>
    <source>
        <strain evidence="3 4">SH28</strain>
    </source>
</reference>
<keyword evidence="1" id="KW-0472">Membrane</keyword>
<evidence type="ECO:0000313" key="3">
    <source>
        <dbReference type="EMBL" id="EKK01737.1"/>
    </source>
</evidence>
<dbReference type="InterPro" id="IPR012373">
    <property type="entry name" value="Ferrdict_sens_TM"/>
</dbReference>
<dbReference type="EMBL" id="AMCW01000083">
    <property type="protein sequence ID" value="EKK01737.1"/>
    <property type="molecule type" value="Genomic_DNA"/>
</dbReference>
<dbReference type="PANTHER" id="PTHR30273">
    <property type="entry name" value="PERIPLASMIC SIGNAL SENSOR AND SIGMA FACTOR ACTIVATOR FECR-RELATED"/>
    <property type="match status" value="1"/>
</dbReference>
<dbReference type="PANTHER" id="PTHR30273:SF2">
    <property type="entry name" value="PROTEIN FECR"/>
    <property type="match status" value="1"/>
</dbReference>
<gene>
    <name evidence="3" type="ORF">RBSH_02941</name>
</gene>
<dbReference type="Pfam" id="PF04773">
    <property type="entry name" value="FecR"/>
    <property type="match status" value="1"/>
</dbReference>
<keyword evidence="1" id="KW-1133">Transmembrane helix</keyword>
<feature type="transmembrane region" description="Helical" evidence="1">
    <location>
        <begin position="85"/>
        <end position="104"/>
    </location>
</feature>
<sequence length="453" mass="49443">MSKEMERLIEQWLEGSLDGGSLDGRQQDELAAWLKQHPQHMQQFVEANIRQQMLFDAARGELVADAVQQRAPIPVEPARRSTVRIVAYAASVAACLLIAVGWFLTTKRGVQHVNQVVQAEPFSFVAMVQNSDSDLKVGHRLGAETIQIDSGIVRLIFDDGVEVTLQGPARYELIALGETHLHSGLLTASVPPGAEGFRVDTPSAQVVDLGTAFGIEQHADGTSKVSVFDGEVEVVSRKDSGKRLLTEGKTIQLAADGSVSEAEFSSQQFEKLWPAASGIAGSTGAFEFAPQWPRMLRRLESNTKIFVLPEGYPRELDQPCPIDRSADGSSESVIPTGQRVRSFLLQFNSVDSGARGPGNGRPNRRRIGGSITFDRPVLGLITKTETLEATDELFSLDRAGGLFSRGLELFPPPIADRVSLSDDRRTLTLDLSVVNRLNDHVRVIVDAELNARE</sequence>
<dbReference type="GO" id="GO:0016989">
    <property type="term" value="F:sigma factor antagonist activity"/>
    <property type="evidence" value="ECO:0007669"/>
    <property type="project" value="TreeGrafter"/>
</dbReference>
<proteinExistence type="predicted"/>
<accession>K5D507</accession>
<evidence type="ECO:0000256" key="1">
    <source>
        <dbReference type="SAM" id="Phobius"/>
    </source>
</evidence>
<dbReference type="Gene3D" id="2.60.120.1440">
    <property type="match status" value="1"/>
</dbReference>
<dbReference type="InterPro" id="IPR006860">
    <property type="entry name" value="FecR"/>
</dbReference>
<feature type="domain" description="FecR protein" evidence="2">
    <location>
        <begin position="150"/>
        <end position="233"/>
    </location>
</feature>
<dbReference type="Proteomes" id="UP000007993">
    <property type="component" value="Unassembled WGS sequence"/>
</dbReference>
<comment type="caution">
    <text evidence="3">The sequence shown here is derived from an EMBL/GenBank/DDBJ whole genome shotgun (WGS) entry which is preliminary data.</text>
</comment>
<organism evidence="3 4">
    <name type="scientific">Rhodopirellula baltica SH28</name>
    <dbReference type="NCBI Taxonomy" id="993517"/>
    <lineage>
        <taxon>Bacteria</taxon>
        <taxon>Pseudomonadati</taxon>
        <taxon>Planctomycetota</taxon>
        <taxon>Planctomycetia</taxon>
        <taxon>Pirellulales</taxon>
        <taxon>Pirellulaceae</taxon>
        <taxon>Rhodopirellula</taxon>
    </lineage>
</organism>
<keyword evidence="1" id="KW-0812">Transmembrane</keyword>
<name>K5D507_RHOBT</name>
<evidence type="ECO:0000313" key="4">
    <source>
        <dbReference type="Proteomes" id="UP000007993"/>
    </source>
</evidence>
<protein>
    <submittedName>
        <fullName evidence="3">Protein containing FecR protein domain protein</fullName>
    </submittedName>
</protein>
<evidence type="ECO:0000259" key="2">
    <source>
        <dbReference type="Pfam" id="PF04773"/>
    </source>
</evidence>
<dbReference type="PATRIC" id="fig|993517.3.peg.3186"/>
<dbReference type="AlphaFoldDB" id="K5D507"/>